<dbReference type="EMBL" id="JAASRM010000001">
    <property type="protein sequence ID" value="NIK87617.1"/>
    <property type="molecule type" value="Genomic_DNA"/>
</dbReference>
<sequence length="464" mass="50968">MLTTDKMMLLQRFLGSLPGDVAGRLASAIEIDRLVDGKALPHELILDGLRPVLRGADARKRTPTPLRLFCQPFEDLLSNVLRKEKQRGRLFRGHIIPIWQWVSRDLVVAEAKTYGDDIRRLAVRGKYTEALARAEVFWPIAGTAMTEALKANRKKAALALGGEAVAADAEDIAAVLRSGSAMLAVQALLERNTPALNEELLWGLRGIYDAVVETNLDAAPLVSVVAMRRLAKPWEALKLPRLVARQTTDALISSTDMGLAGEVLFADMDDAREAIMNLRHPHFDIDVLIANLASFTTNSTAIVKELEILRAGKWGQRLLKERAAVGGVMDTFMERAPKEIMAALPTHKAGYSGGPRVPDLNKPVDPDKVDRAMRYGKVLANTKLYSVPGSFGAKHQNAVDEVTSFLRSYTEDLLKELRSAEGPRQEVAQAQFQLVLDLTVLLFEPSDADFVRRRGKAAGALVEG</sequence>
<comment type="caution">
    <text evidence="1">The sequence shown here is derived from an EMBL/GenBank/DDBJ whole genome shotgun (WGS) entry which is preliminary data.</text>
</comment>
<protein>
    <submittedName>
        <fullName evidence="1">Uncharacterized protein</fullName>
    </submittedName>
</protein>
<evidence type="ECO:0000313" key="1">
    <source>
        <dbReference type="EMBL" id="NIK87617.1"/>
    </source>
</evidence>
<gene>
    <name evidence="1" type="ORF">FHS83_000935</name>
</gene>
<dbReference type="AlphaFoldDB" id="A0A846MXA5"/>
<accession>A0A846MXA5</accession>
<proteinExistence type="predicted"/>
<dbReference type="RefSeq" id="WP_167081392.1">
    <property type="nucleotide sequence ID" value="NZ_BAAADC010000001.1"/>
</dbReference>
<evidence type="ECO:0000313" key="2">
    <source>
        <dbReference type="Proteomes" id="UP000570514"/>
    </source>
</evidence>
<keyword evidence="2" id="KW-1185">Reference proteome</keyword>
<reference evidence="1 2" key="1">
    <citation type="submission" date="2020-03" db="EMBL/GenBank/DDBJ databases">
        <title>Genomic Encyclopedia of Type Strains, Phase IV (KMG-IV): sequencing the most valuable type-strain genomes for metagenomic binning, comparative biology and taxonomic classification.</title>
        <authorList>
            <person name="Goeker M."/>
        </authorList>
    </citation>
    <scope>NUCLEOTIDE SEQUENCE [LARGE SCALE GENOMIC DNA]</scope>
    <source>
        <strain evidence="1 2">DSM 19867</strain>
    </source>
</reference>
<name>A0A846MXA5_9PROT</name>
<organism evidence="1 2">
    <name type="scientific">Rhizomicrobium palustre</name>
    <dbReference type="NCBI Taxonomy" id="189966"/>
    <lineage>
        <taxon>Bacteria</taxon>
        <taxon>Pseudomonadati</taxon>
        <taxon>Pseudomonadota</taxon>
        <taxon>Alphaproteobacteria</taxon>
        <taxon>Micropepsales</taxon>
        <taxon>Micropepsaceae</taxon>
        <taxon>Rhizomicrobium</taxon>
    </lineage>
</organism>
<dbReference type="Proteomes" id="UP000570514">
    <property type="component" value="Unassembled WGS sequence"/>
</dbReference>